<accession>A0A2G5TS54</accession>
<name>A0A2G5TS54_9PELO</name>
<feature type="chain" id="PRO_5013915737" description="SCP domain-containing protein" evidence="1">
    <location>
        <begin position="22"/>
        <end position="98"/>
    </location>
</feature>
<keyword evidence="1" id="KW-0732">Signal</keyword>
<dbReference type="Proteomes" id="UP000230233">
    <property type="component" value="Chromosome V"/>
</dbReference>
<dbReference type="AlphaFoldDB" id="A0A2G5TS54"/>
<evidence type="ECO:0000313" key="3">
    <source>
        <dbReference type="Proteomes" id="UP000230233"/>
    </source>
</evidence>
<evidence type="ECO:0000313" key="2">
    <source>
        <dbReference type="EMBL" id="PIC30140.1"/>
    </source>
</evidence>
<evidence type="ECO:0000256" key="1">
    <source>
        <dbReference type="SAM" id="SignalP"/>
    </source>
</evidence>
<gene>
    <name evidence="2" type="primary">Cnig_chr_V.g21486</name>
    <name evidence="2" type="ORF">B9Z55_021486</name>
</gene>
<evidence type="ECO:0008006" key="4">
    <source>
        <dbReference type="Google" id="ProtNLM"/>
    </source>
</evidence>
<comment type="caution">
    <text evidence="2">The sequence shown here is derived from an EMBL/GenBank/DDBJ whole genome shotgun (WGS) entry which is preliminary data.</text>
</comment>
<dbReference type="EMBL" id="PDUG01000005">
    <property type="protein sequence ID" value="PIC30140.1"/>
    <property type="molecule type" value="Genomic_DNA"/>
</dbReference>
<feature type="signal peptide" evidence="1">
    <location>
        <begin position="1"/>
        <end position="21"/>
    </location>
</feature>
<reference evidence="3" key="1">
    <citation type="submission" date="2017-10" db="EMBL/GenBank/DDBJ databases">
        <title>Rapid genome shrinkage in a self-fertile nematode reveals novel sperm competition proteins.</title>
        <authorList>
            <person name="Yin D."/>
            <person name="Schwarz E.M."/>
            <person name="Thomas C.G."/>
            <person name="Felde R.L."/>
            <person name="Korf I.F."/>
            <person name="Cutter A.D."/>
            <person name="Schartner C.M."/>
            <person name="Ralston E.J."/>
            <person name="Meyer B.J."/>
            <person name="Haag E.S."/>
        </authorList>
    </citation>
    <scope>NUCLEOTIDE SEQUENCE [LARGE SCALE GENOMIC DNA]</scope>
    <source>
        <strain evidence="3">JU1422</strain>
    </source>
</reference>
<sequence length="98" mass="11195">MLMMKNLFIVNIFLLISSTVSKNSPDVEQAKFIAQLNQERKKVANQWNITNMHELTWSSELSDIVGTISRKDYQENQSISPYSIMTVETTDYTAMGEG</sequence>
<keyword evidence="3" id="KW-1185">Reference proteome</keyword>
<protein>
    <recommendedName>
        <fullName evidence="4">SCP domain-containing protein</fullName>
    </recommendedName>
</protein>
<proteinExistence type="predicted"/>
<organism evidence="2 3">
    <name type="scientific">Caenorhabditis nigoni</name>
    <dbReference type="NCBI Taxonomy" id="1611254"/>
    <lineage>
        <taxon>Eukaryota</taxon>
        <taxon>Metazoa</taxon>
        <taxon>Ecdysozoa</taxon>
        <taxon>Nematoda</taxon>
        <taxon>Chromadorea</taxon>
        <taxon>Rhabditida</taxon>
        <taxon>Rhabditina</taxon>
        <taxon>Rhabditomorpha</taxon>
        <taxon>Rhabditoidea</taxon>
        <taxon>Rhabditidae</taxon>
        <taxon>Peloderinae</taxon>
        <taxon>Caenorhabditis</taxon>
    </lineage>
</organism>